<proteinExistence type="inferred from homology"/>
<dbReference type="EMBL" id="MHMT01000006">
    <property type="protein sequence ID" value="OGZ33062.1"/>
    <property type="molecule type" value="Genomic_DNA"/>
</dbReference>
<evidence type="ECO:0000256" key="3">
    <source>
        <dbReference type="ARBA" id="ARBA00018997"/>
    </source>
</evidence>
<dbReference type="PANTHER" id="PTHR36844">
    <property type="entry name" value="PROTEASE PRSW"/>
    <property type="match status" value="1"/>
</dbReference>
<evidence type="ECO:0000256" key="1">
    <source>
        <dbReference type="ARBA" id="ARBA00004651"/>
    </source>
</evidence>
<keyword evidence="5" id="KW-0645">Protease</keyword>
<dbReference type="PIRSF" id="PIRSF016933">
    <property type="entry name" value="PrsW"/>
    <property type="match status" value="1"/>
</dbReference>
<comment type="similarity">
    <text evidence="2">Belongs to the protease PrsW family.</text>
</comment>
<evidence type="ECO:0000256" key="8">
    <source>
        <dbReference type="ARBA" id="ARBA00022989"/>
    </source>
</evidence>
<evidence type="ECO:0000256" key="5">
    <source>
        <dbReference type="ARBA" id="ARBA00022670"/>
    </source>
</evidence>
<feature type="transmembrane region" description="Helical" evidence="10">
    <location>
        <begin position="34"/>
        <end position="51"/>
    </location>
</feature>
<dbReference type="Proteomes" id="UP000177810">
    <property type="component" value="Unassembled WGS sequence"/>
</dbReference>
<keyword evidence="4" id="KW-1003">Cell membrane</keyword>
<protein>
    <recommendedName>
        <fullName evidence="3">Protease PrsW</fullName>
    </recommendedName>
</protein>
<evidence type="ECO:0000313" key="11">
    <source>
        <dbReference type="EMBL" id="OGZ33062.1"/>
    </source>
</evidence>
<dbReference type="STRING" id="1801990.A2V69_03920"/>
<evidence type="ECO:0000256" key="4">
    <source>
        <dbReference type="ARBA" id="ARBA00022475"/>
    </source>
</evidence>
<dbReference type="Pfam" id="PF13367">
    <property type="entry name" value="PrsW-protease"/>
    <property type="match status" value="1"/>
</dbReference>
<gene>
    <name evidence="11" type="ORF">A2V69_03920</name>
</gene>
<evidence type="ECO:0000313" key="12">
    <source>
        <dbReference type="Proteomes" id="UP000177810"/>
    </source>
</evidence>
<reference evidence="11 12" key="1">
    <citation type="journal article" date="2016" name="Nat. Commun.">
        <title>Thousands of microbial genomes shed light on interconnected biogeochemical processes in an aquifer system.</title>
        <authorList>
            <person name="Anantharaman K."/>
            <person name="Brown C.T."/>
            <person name="Hug L.A."/>
            <person name="Sharon I."/>
            <person name="Castelle C.J."/>
            <person name="Probst A.J."/>
            <person name="Thomas B.C."/>
            <person name="Singh A."/>
            <person name="Wilkins M.J."/>
            <person name="Karaoz U."/>
            <person name="Brodie E.L."/>
            <person name="Williams K.H."/>
            <person name="Hubbard S.S."/>
            <person name="Banfield J.F."/>
        </authorList>
    </citation>
    <scope>NUCLEOTIDE SEQUENCE [LARGE SCALE GENOMIC DNA]</scope>
</reference>
<evidence type="ECO:0000256" key="9">
    <source>
        <dbReference type="ARBA" id="ARBA00023136"/>
    </source>
</evidence>
<dbReference type="InterPro" id="IPR023596">
    <property type="entry name" value="Peptidase_PrsW_arch/bac"/>
</dbReference>
<feature type="transmembrane region" description="Helical" evidence="10">
    <location>
        <begin position="144"/>
        <end position="168"/>
    </location>
</feature>
<dbReference type="PANTHER" id="PTHR36844:SF1">
    <property type="entry name" value="PROTEASE PRSW"/>
    <property type="match status" value="1"/>
</dbReference>
<dbReference type="GO" id="GO:0005886">
    <property type="term" value="C:plasma membrane"/>
    <property type="evidence" value="ECO:0007669"/>
    <property type="project" value="UniProtKB-SubCell"/>
</dbReference>
<feature type="transmembrane region" description="Helical" evidence="10">
    <location>
        <begin position="208"/>
        <end position="227"/>
    </location>
</feature>
<keyword evidence="8 10" id="KW-1133">Transmembrane helix</keyword>
<organism evidence="11 12">
    <name type="scientific">Candidatus Portnoybacteria bacterium RBG_13_40_8</name>
    <dbReference type="NCBI Taxonomy" id="1801990"/>
    <lineage>
        <taxon>Bacteria</taxon>
        <taxon>Candidatus Portnoyibacteriota</taxon>
    </lineage>
</organism>
<evidence type="ECO:0000256" key="7">
    <source>
        <dbReference type="ARBA" id="ARBA00022801"/>
    </source>
</evidence>
<dbReference type="InterPro" id="IPR026898">
    <property type="entry name" value="PrsW"/>
</dbReference>
<keyword evidence="9 10" id="KW-0472">Membrane</keyword>
<comment type="subcellular location">
    <subcellularLocation>
        <location evidence="1">Cell membrane</location>
        <topology evidence="1">Multi-pass membrane protein</topology>
    </subcellularLocation>
</comment>
<evidence type="ECO:0000256" key="6">
    <source>
        <dbReference type="ARBA" id="ARBA00022692"/>
    </source>
</evidence>
<feature type="transmembrane region" description="Helical" evidence="10">
    <location>
        <begin position="63"/>
        <end position="82"/>
    </location>
</feature>
<dbReference type="GO" id="GO:0006508">
    <property type="term" value="P:proteolysis"/>
    <property type="evidence" value="ECO:0007669"/>
    <property type="project" value="UniProtKB-KW"/>
</dbReference>
<name>A0A1G2F5M0_9BACT</name>
<keyword evidence="7" id="KW-0378">Hydrolase</keyword>
<feature type="transmembrane region" description="Helical" evidence="10">
    <location>
        <begin position="103"/>
        <end position="124"/>
    </location>
</feature>
<evidence type="ECO:0000256" key="2">
    <source>
        <dbReference type="ARBA" id="ARBA00009165"/>
    </source>
</evidence>
<keyword evidence="6 10" id="KW-0812">Transmembrane</keyword>
<dbReference type="GO" id="GO:0008233">
    <property type="term" value="F:peptidase activity"/>
    <property type="evidence" value="ECO:0007669"/>
    <property type="project" value="UniProtKB-KW"/>
</dbReference>
<feature type="transmembrane region" description="Helical" evidence="10">
    <location>
        <begin position="6"/>
        <end position="22"/>
    </location>
</feature>
<comment type="caution">
    <text evidence="11">The sequence shown here is derived from an EMBL/GenBank/DDBJ whole genome shotgun (WGS) entry which is preliminary data.</text>
</comment>
<sequence length="239" mass="26983">MKTIICLLLAPLPSIIWLAFYLRKDKHPEPNRMVIKTFLWGILMVPIAWFLELGLSFVAEEEIFLNKLLFIIVGFALIEEILKYLVVRFWVLKNPEFDEPVDAMIYMIISALGFAAAENIYLLSQMHPSTLSLISTIEFATSRFLGATFLHALASGIAGYFLAASLLITSKVRKILIGGGLLAATILHSLFNYIIILSSQGIIDDMMGNFYLLILLVVMAIIISKMFKKIKKYRSICKI</sequence>
<dbReference type="AlphaFoldDB" id="A0A1G2F5M0"/>
<evidence type="ECO:0000256" key="10">
    <source>
        <dbReference type="SAM" id="Phobius"/>
    </source>
</evidence>
<feature type="transmembrane region" description="Helical" evidence="10">
    <location>
        <begin position="175"/>
        <end position="196"/>
    </location>
</feature>
<accession>A0A1G2F5M0</accession>